<evidence type="ECO:0000313" key="10">
    <source>
        <dbReference type="Proteomes" id="UP000185687"/>
    </source>
</evidence>
<dbReference type="CDD" id="cd00082">
    <property type="entry name" value="HisKA"/>
    <property type="match status" value="1"/>
</dbReference>
<dbReference type="PANTHER" id="PTHR42878:SF15">
    <property type="entry name" value="BACTERIOPHYTOCHROME"/>
    <property type="match status" value="1"/>
</dbReference>
<dbReference type="EMBL" id="FTNP01000001">
    <property type="protein sequence ID" value="SIR05986.1"/>
    <property type="molecule type" value="Genomic_DNA"/>
</dbReference>
<keyword evidence="4" id="KW-0808">Transferase</keyword>
<dbReference type="PANTHER" id="PTHR42878">
    <property type="entry name" value="TWO-COMPONENT HISTIDINE KINASE"/>
    <property type="match status" value="1"/>
</dbReference>
<dbReference type="GO" id="GO:0000156">
    <property type="term" value="F:phosphorelay response regulator activity"/>
    <property type="evidence" value="ECO:0007669"/>
    <property type="project" value="TreeGrafter"/>
</dbReference>
<dbReference type="PROSITE" id="PS50109">
    <property type="entry name" value="HIS_KIN"/>
    <property type="match status" value="1"/>
</dbReference>
<gene>
    <name evidence="9" type="ORF">SAMN05421809_0225</name>
</gene>
<dbReference type="InterPro" id="IPR036097">
    <property type="entry name" value="HisK_dim/P_sf"/>
</dbReference>
<dbReference type="InterPro" id="IPR031623">
    <property type="entry name" value="HisKA_4TM"/>
</dbReference>
<dbReference type="Pfam" id="PF16926">
    <property type="entry name" value="HisKA_4TM"/>
    <property type="match status" value="1"/>
</dbReference>
<feature type="coiled-coil region" evidence="6">
    <location>
        <begin position="137"/>
        <end position="178"/>
    </location>
</feature>
<dbReference type="GO" id="GO:0030295">
    <property type="term" value="F:protein kinase activator activity"/>
    <property type="evidence" value="ECO:0007669"/>
    <property type="project" value="TreeGrafter"/>
</dbReference>
<dbReference type="Pfam" id="PF02518">
    <property type="entry name" value="HATPase_c"/>
    <property type="match status" value="1"/>
</dbReference>
<evidence type="ECO:0000256" key="7">
    <source>
        <dbReference type="SAM" id="Phobius"/>
    </source>
</evidence>
<comment type="catalytic activity">
    <reaction evidence="1">
        <text>ATP + protein L-histidine = ADP + protein N-phospho-L-histidine.</text>
        <dbReference type="EC" id="2.7.13.3"/>
    </reaction>
</comment>
<accession>A0A1N6XUM4</accession>
<dbReference type="GO" id="GO:0000155">
    <property type="term" value="F:phosphorelay sensor kinase activity"/>
    <property type="evidence" value="ECO:0007669"/>
    <property type="project" value="InterPro"/>
</dbReference>
<evidence type="ECO:0000259" key="8">
    <source>
        <dbReference type="PROSITE" id="PS50109"/>
    </source>
</evidence>
<keyword evidence="7" id="KW-0812">Transmembrane</keyword>
<protein>
    <recommendedName>
        <fullName evidence="2">histidine kinase</fullName>
        <ecNumber evidence="2">2.7.13.3</ecNumber>
    </recommendedName>
</protein>
<dbReference type="InterPro" id="IPR003594">
    <property type="entry name" value="HATPase_dom"/>
</dbReference>
<keyword evidence="3" id="KW-0597">Phosphoprotein</keyword>
<dbReference type="SMART" id="SM00388">
    <property type="entry name" value="HisKA"/>
    <property type="match status" value="1"/>
</dbReference>
<dbReference type="FunFam" id="3.30.565.10:FF:000006">
    <property type="entry name" value="Sensor histidine kinase WalK"/>
    <property type="match status" value="1"/>
</dbReference>
<dbReference type="AlphaFoldDB" id="A0A1N6XUM4"/>
<dbReference type="GeneID" id="30955090"/>
<evidence type="ECO:0000256" key="4">
    <source>
        <dbReference type="ARBA" id="ARBA00022679"/>
    </source>
</evidence>
<keyword evidence="5 9" id="KW-0418">Kinase</keyword>
<evidence type="ECO:0000256" key="6">
    <source>
        <dbReference type="SAM" id="Coils"/>
    </source>
</evidence>
<dbReference type="InterPro" id="IPR050351">
    <property type="entry name" value="BphY/WalK/GraS-like"/>
</dbReference>
<dbReference type="SUPFAM" id="SSF47384">
    <property type="entry name" value="Homodimeric domain of signal transducing histidine kinase"/>
    <property type="match status" value="1"/>
</dbReference>
<evidence type="ECO:0000256" key="1">
    <source>
        <dbReference type="ARBA" id="ARBA00000085"/>
    </source>
</evidence>
<sequence length="396" mass="44199">MTRWKPIVSLVGPRRLILFFGMMYVVVATGRTIVRLSNGGTPSSVFLIWFLISVFGAVLCYGSYRLPRTSIDDEYYPYVAGWSLVGFAIILTVLVSYHVLAEGGIANPSRAIPILTSLGTTAGYGIGVHDGKARTRERELEHRNRALEATQRELEETVARLERSNRQLEASNERLEQFAYAASHDLQEPLRMVSSYLQLIDRRNDDLDAETEEFLKYAVDGADRMRRMIDGLLRYSRVETEGEPLEPVDLETVFEEICDDLSVKIAECDGEVTADDLPRVEGDEAQLRQLLGNLIRNALEYSGEEPPSVHVTAERNGADWRLSVSDDGIGIDPAEQERIFEMFQRLHTREEHEGTGLGLALCERIAERHDGTISVDSTPGNGSTFTVTLPACADEA</sequence>
<evidence type="ECO:0000313" key="9">
    <source>
        <dbReference type="EMBL" id="SIR05986.1"/>
    </source>
</evidence>
<dbReference type="EC" id="2.7.13.3" evidence="2"/>
<keyword evidence="6" id="KW-0175">Coiled coil</keyword>
<dbReference type="InterPro" id="IPR003661">
    <property type="entry name" value="HisK_dim/P_dom"/>
</dbReference>
<proteinExistence type="predicted"/>
<keyword evidence="10" id="KW-1185">Reference proteome</keyword>
<dbReference type="InterPro" id="IPR004358">
    <property type="entry name" value="Sig_transdc_His_kin-like_C"/>
</dbReference>
<feature type="domain" description="Histidine kinase" evidence="8">
    <location>
        <begin position="181"/>
        <end position="393"/>
    </location>
</feature>
<feature type="transmembrane region" description="Helical" evidence="7">
    <location>
        <begin position="46"/>
        <end position="64"/>
    </location>
</feature>
<name>A0A1N6XUM4_9EURY</name>
<feature type="transmembrane region" description="Helical" evidence="7">
    <location>
        <begin position="16"/>
        <end position="34"/>
    </location>
</feature>
<reference evidence="9 10" key="1">
    <citation type="submission" date="2017-01" db="EMBL/GenBank/DDBJ databases">
        <authorList>
            <person name="Mah S.A."/>
            <person name="Swanson W.J."/>
            <person name="Moy G.W."/>
            <person name="Vacquier V.D."/>
        </authorList>
    </citation>
    <scope>NUCLEOTIDE SEQUENCE [LARGE SCALE GENOMIC DNA]</scope>
    <source>
        <strain evidence="9 10">CGMCC 1.8909</strain>
    </source>
</reference>
<feature type="transmembrane region" description="Helical" evidence="7">
    <location>
        <begin position="76"/>
        <end position="100"/>
    </location>
</feature>
<dbReference type="Pfam" id="PF00512">
    <property type="entry name" value="HisKA"/>
    <property type="match status" value="1"/>
</dbReference>
<organism evidence="9 10">
    <name type="scientific">Natronorubrum daqingense</name>
    <dbReference type="NCBI Taxonomy" id="588898"/>
    <lineage>
        <taxon>Archaea</taxon>
        <taxon>Methanobacteriati</taxon>
        <taxon>Methanobacteriota</taxon>
        <taxon>Stenosarchaea group</taxon>
        <taxon>Halobacteria</taxon>
        <taxon>Halobacteriales</taxon>
        <taxon>Natrialbaceae</taxon>
        <taxon>Natronorubrum</taxon>
    </lineage>
</organism>
<dbReference type="GO" id="GO:0007234">
    <property type="term" value="P:osmosensory signaling via phosphorelay pathway"/>
    <property type="evidence" value="ECO:0007669"/>
    <property type="project" value="TreeGrafter"/>
</dbReference>
<dbReference type="Proteomes" id="UP000185687">
    <property type="component" value="Unassembled WGS sequence"/>
</dbReference>
<evidence type="ECO:0000256" key="5">
    <source>
        <dbReference type="ARBA" id="ARBA00022777"/>
    </source>
</evidence>
<keyword evidence="7" id="KW-0472">Membrane</keyword>
<dbReference type="Gene3D" id="3.30.565.10">
    <property type="entry name" value="Histidine kinase-like ATPase, C-terminal domain"/>
    <property type="match status" value="1"/>
</dbReference>
<dbReference type="SMART" id="SM00387">
    <property type="entry name" value="HATPase_c"/>
    <property type="match status" value="1"/>
</dbReference>
<evidence type="ECO:0000256" key="2">
    <source>
        <dbReference type="ARBA" id="ARBA00012438"/>
    </source>
</evidence>
<dbReference type="InterPro" id="IPR005467">
    <property type="entry name" value="His_kinase_dom"/>
</dbReference>
<dbReference type="STRING" id="588898.BB347_04065"/>
<keyword evidence="7" id="KW-1133">Transmembrane helix</keyword>
<dbReference type="SUPFAM" id="SSF55874">
    <property type="entry name" value="ATPase domain of HSP90 chaperone/DNA topoisomerase II/histidine kinase"/>
    <property type="match status" value="1"/>
</dbReference>
<dbReference type="PRINTS" id="PR00344">
    <property type="entry name" value="BCTRLSENSOR"/>
</dbReference>
<dbReference type="RefSeq" id="WP_236995985.1">
    <property type="nucleotide sequence ID" value="NZ_CP019327.1"/>
</dbReference>
<evidence type="ECO:0000256" key="3">
    <source>
        <dbReference type="ARBA" id="ARBA00022553"/>
    </source>
</evidence>
<dbReference type="Gene3D" id="1.10.287.130">
    <property type="match status" value="1"/>
</dbReference>
<dbReference type="InterPro" id="IPR036890">
    <property type="entry name" value="HATPase_C_sf"/>
</dbReference>